<accession>A0A366GZ82</accession>
<evidence type="ECO:0000256" key="8">
    <source>
        <dbReference type="ARBA" id="ARBA00023012"/>
    </source>
</evidence>
<evidence type="ECO:0000256" key="5">
    <source>
        <dbReference type="ARBA" id="ARBA00022741"/>
    </source>
</evidence>
<dbReference type="InterPro" id="IPR003594">
    <property type="entry name" value="HATPase_dom"/>
</dbReference>
<dbReference type="InterPro" id="IPR003661">
    <property type="entry name" value="HisK_dim/P_dom"/>
</dbReference>
<protein>
    <recommendedName>
        <fullName evidence="2">histidine kinase</fullName>
        <ecNumber evidence="2">2.7.13.3</ecNumber>
    </recommendedName>
</protein>
<evidence type="ECO:0000256" key="4">
    <source>
        <dbReference type="ARBA" id="ARBA00022679"/>
    </source>
</evidence>
<dbReference type="OrthoDB" id="9770715at2"/>
<dbReference type="InterPro" id="IPR013976">
    <property type="entry name" value="HDOD"/>
</dbReference>
<dbReference type="SUPFAM" id="SSF109604">
    <property type="entry name" value="HD-domain/PDEase-like"/>
    <property type="match status" value="1"/>
</dbReference>
<keyword evidence="7" id="KW-0067">ATP-binding</keyword>
<dbReference type="SUPFAM" id="SSF55874">
    <property type="entry name" value="ATPase domain of HSP90 chaperone/DNA topoisomerase II/histidine kinase"/>
    <property type="match status" value="1"/>
</dbReference>
<dbReference type="PANTHER" id="PTHR43065:SF10">
    <property type="entry name" value="PEROXIDE STRESS-ACTIVATED HISTIDINE KINASE MAK3"/>
    <property type="match status" value="1"/>
</dbReference>
<dbReference type="Proteomes" id="UP000252995">
    <property type="component" value="Unassembled WGS sequence"/>
</dbReference>
<dbReference type="GO" id="GO:0005524">
    <property type="term" value="F:ATP binding"/>
    <property type="evidence" value="ECO:0007669"/>
    <property type="project" value="UniProtKB-KW"/>
</dbReference>
<keyword evidence="4" id="KW-0808">Transferase</keyword>
<dbReference type="GO" id="GO:0000155">
    <property type="term" value="F:phosphorelay sensor kinase activity"/>
    <property type="evidence" value="ECO:0007669"/>
    <property type="project" value="InterPro"/>
</dbReference>
<dbReference type="EC" id="2.7.13.3" evidence="2"/>
<dbReference type="EMBL" id="QNRO01000001">
    <property type="protein sequence ID" value="RBP33900.1"/>
    <property type="molecule type" value="Genomic_DNA"/>
</dbReference>
<dbReference type="InterPro" id="IPR005467">
    <property type="entry name" value="His_kinase_dom"/>
</dbReference>
<dbReference type="SUPFAM" id="SSF47384">
    <property type="entry name" value="Homodimeric domain of signal transducing histidine kinase"/>
    <property type="match status" value="1"/>
</dbReference>
<dbReference type="Pfam" id="PF02518">
    <property type="entry name" value="HATPase_c"/>
    <property type="match status" value="1"/>
</dbReference>
<evidence type="ECO:0000256" key="7">
    <source>
        <dbReference type="ARBA" id="ARBA00022840"/>
    </source>
</evidence>
<dbReference type="InterPro" id="IPR004358">
    <property type="entry name" value="Sig_transdc_His_kin-like_C"/>
</dbReference>
<proteinExistence type="predicted"/>
<dbReference type="Pfam" id="PF08668">
    <property type="entry name" value="HDOD"/>
    <property type="match status" value="1"/>
</dbReference>
<evidence type="ECO:0000259" key="9">
    <source>
        <dbReference type="PROSITE" id="PS50109"/>
    </source>
</evidence>
<dbReference type="PRINTS" id="PR00344">
    <property type="entry name" value="BCTRLSENSOR"/>
</dbReference>
<dbReference type="InterPro" id="IPR036890">
    <property type="entry name" value="HATPase_C_sf"/>
</dbReference>
<dbReference type="STRING" id="379482.SAMN04487961_2768"/>
<dbReference type="CDD" id="cd00082">
    <property type="entry name" value="HisKA"/>
    <property type="match status" value="1"/>
</dbReference>
<keyword evidence="5" id="KW-0547">Nucleotide-binding</keyword>
<name>A0A366GZ82_9GAMM</name>
<dbReference type="Gene3D" id="1.10.3210.10">
    <property type="entry name" value="Hypothetical protein af1432"/>
    <property type="match status" value="1"/>
</dbReference>
<dbReference type="PANTHER" id="PTHR43065">
    <property type="entry name" value="SENSOR HISTIDINE KINASE"/>
    <property type="match status" value="1"/>
</dbReference>
<keyword evidence="6 11" id="KW-0418">Kinase</keyword>
<feature type="domain" description="Histidine kinase" evidence="9">
    <location>
        <begin position="441"/>
        <end position="653"/>
    </location>
</feature>
<organism evidence="11 12">
    <name type="scientific">Marinobacter pelagius</name>
    <dbReference type="NCBI Taxonomy" id="379482"/>
    <lineage>
        <taxon>Bacteria</taxon>
        <taxon>Pseudomonadati</taxon>
        <taxon>Pseudomonadota</taxon>
        <taxon>Gammaproteobacteria</taxon>
        <taxon>Pseudomonadales</taxon>
        <taxon>Marinobacteraceae</taxon>
        <taxon>Marinobacter</taxon>
    </lineage>
</organism>
<comment type="catalytic activity">
    <reaction evidence="1">
        <text>ATP + protein L-histidine = ADP + protein N-phospho-L-histidine.</text>
        <dbReference type="EC" id="2.7.13.3"/>
    </reaction>
</comment>
<feature type="domain" description="HDOD" evidence="10">
    <location>
        <begin position="9"/>
        <end position="186"/>
    </location>
</feature>
<evidence type="ECO:0000259" key="10">
    <source>
        <dbReference type="PROSITE" id="PS51833"/>
    </source>
</evidence>
<sequence length="668" mass="72135">MELAPDLQLPSLPEVTLRALEACHDDASFQTISGIISADTALVGRVLSLANLTTESHEGPIRSIEQALVRLGPQRLRSLVLTAALNQLQFGLGNDDWRQIRDFWRHSLTTALTARALATLTGYPYPEEAFMLGVLHNIGELVAIKATTPDARQHYLNNQSDVAADLVSAWGLGPMAADAMRYQQAAPEESRDAGHLVKLISLATRLALSDAAGIAAADTVFGLSEELTREINRRIAHEVAGIASSLGIALDDNYDGERATRELQEVILQQAVVNQALDFAEPGQTTDSLIAEAANSLALITGSPVLGFAPRDKFLALIAGTGTDAPELTISPNPGGSTLTEAFNTGRPVKLTGRNRTVLDRQLLSLLQTPSMIAIPVNAGSGCAGVFALGSDESRQNSTLELASLFSHRLGQIVANRQSTGQITDSAEHLQQELDRQHLRKQVHEVNNPLTIIRQYIYQLRNRLDDPDVHQELDIIREELDRAGDLLQQMGQTGTGTEHAGGISLNDELDSLSRIVEDSLFDDGKRRLRLDLTDNPALVSGPASALRQVIINLLRNASEALPESGGTVTLRTSAPVWQNQRTWVELEITDTGMGIPEAVRDKLFAPVKTTKGDGHSGLGLSIVKQLVDDMDGIIACRTGPDGTTFRILLPATFQKKKTPDDKPTGTDQ</sequence>
<evidence type="ECO:0000256" key="2">
    <source>
        <dbReference type="ARBA" id="ARBA00012438"/>
    </source>
</evidence>
<keyword evidence="3" id="KW-0597">Phosphoprotein</keyword>
<evidence type="ECO:0000313" key="12">
    <source>
        <dbReference type="Proteomes" id="UP000252995"/>
    </source>
</evidence>
<dbReference type="Gene3D" id="3.30.565.10">
    <property type="entry name" value="Histidine kinase-like ATPase, C-terminal domain"/>
    <property type="match status" value="1"/>
</dbReference>
<evidence type="ECO:0000256" key="6">
    <source>
        <dbReference type="ARBA" id="ARBA00022777"/>
    </source>
</evidence>
<dbReference type="RefSeq" id="WP_113861066.1">
    <property type="nucleotide sequence ID" value="NZ_QNRO01000001.1"/>
</dbReference>
<dbReference type="AlphaFoldDB" id="A0A366GZ82"/>
<dbReference type="InterPro" id="IPR036097">
    <property type="entry name" value="HisK_dim/P_sf"/>
</dbReference>
<dbReference type="PROSITE" id="PS50109">
    <property type="entry name" value="HIS_KIN"/>
    <property type="match status" value="1"/>
</dbReference>
<keyword evidence="8" id="KW-0902">Two-component regulatory system</keyword>
<reference evidence="11 12" key="1">
    <citation type="submission" date="2018-06" db="EMBL/GenBank/DDBJ databases">
        <title>Freshwater and sediment microbial communities from various areas in North America, analyzing microbe dynamics in response to fracking.</title>
        <authorList>
            <person name="Lamendella R."/>
        </authorList>
    </citation>
    <scope>NUCLEOTIDE SEQUENCE [LARGE SCALE GENOMIC DNA]</scope>
    <source>
        <strain evidence="11 12">114J</strain>
    </source>
</reference>
<dbReference type="Gene3D" id="1.10.287.130">
    <property type="match status" value="1"/>
</dbReference>
<comment type="caution">
    <text evidence="11">The sequence shown here is derived from an EMBL/GenBank/DDBJ whole genome shotgun (WGS) entry which is preliminary data.</text>
</comment>
<dbReference type="SMART" id="SM00387">
    <property type="entry name" value="HATPase_c"/>
    <property type="match status" value="1"/>
</dbReference>
<dbReference type="PROSITE" id="PS51833">
    <property type="entry name" value="HDOD"/>
    <property type="match status" value="1"/>
</dbReference>
<evidence type="ECO:0000256" key="1">
    <source>
        <dbReference type="ARBA" id="ARBA00000085"/>
    </source>
</evidence>
<evidence type="ECO:0000313" key="11">
    <source>
        <dbReference type="EMBL" id="RBP33900.1"/>
    </source>
</evidence>
<gene>
    <name evidence="11" type="ORF">DET50_101243</name>
</gene>
<evidence type="ECO:0000256" key="3">
    <source>
        <dbReference type="ARBA" id="ARBA00022553"/>
    </source>
</evidence>